<organism evidence="2 3">
    <name type="scientific">Siminovitchia fordii</name>
    <dbReference type="NCBI Taxonomy" id="254759"/>
    <lineage>
        <taxon>Bacteria</taxon>
        <taxon>Bacillati</taxon>
        <taxon>Bacillota</taxon>
        <taxon>Bacilli</taxon>
        <taxon>Bacillales</taxon>
        <taxon>Bacillaceae</taxon>
        <taxon>Siminovitchia</taxon>
    </lineage>
</organism>
<dbReference type="InterPro" id="IPR010982">
    <property type="entry name" value="Lambda_DNA-bd_dom_sf"/>
</dbReference>
<dbReference type="Pfam" id="PF13560">
    <property type="entry name" value="HTH_31"/>
    <property type="match status" value="1"/>
</dbReference>
<dbReference type="Gene3D" id="1.10.260.40">
    <property type="entry name" value="lambda repressor-like DNA-binding domains"/>
    <property type="match status" value="1"/>
</dbReference>
<dbReference type="RefSeq" id="WP_018705995.1">
    <property type="nucleotide sequence ID" value="NZ_BOQT01000031.1"/>
</dbReference>
<comment type="caution">
    <text evidence="2">The sequence shown here is derived from an EMBL/GenBank/DDBJ whole genome shotgun (WGS) entry which is preliminary data.</text>
</comment>
<dbReference type="CDD" id="cd00093">
    <property type="entry name" value="HTH_XRE"/>
    <property type="match status" value="1"/>
</dbReference>
<dbReference type="InterPro" id="IPR001387">
    <property type="entry name" value="Cro/C1-type_HTH"/>
</dbReference>
<dbReference type="PROSITE" id="PS50943">
    <property type="entry name" value="HTH_CROC1"/>
    <property type="match status" value="1"/>
</dbReference>
<protein>
    <recommendedName>
        <fullName evidence="1">HTH cro/C1-type domain-containing protein</fullName>
    </recommendedName>
</protein>
<keyword evidence="3" id="KW-1185">Reference proteome</keyword>
<accession>A0ABQ4KC89</accession>
<evidence type="ECO:0000259" key="1">
    <source>
        <dbReference type="PROSITE" id="PS50943"/>
    </source>
</evidence>
<evidence type="ECO:0000313" key="3">
    <source>
        <dbReference type="Proteomes" id="UP000680279"/>
    </source>
</evidence>
<dbReference type="Proteomes" id="UP000680279">
    <property type="component" value="Unassembled WGS sequence"/>
</dbReference>
<dbReference type="EMBL" id="BOQT01000031">
    <property type="protein sequence ID" value="GIN23347.1"/>
    <property type="molecule type" value="Genomic_DNA"/>
</dbReference>
<gene>
    <name evidence="2" type="ORF">J1TS3_44810</name>
</gene>
<proteinExistence type="predicted"/>
<evidence type="ECO:0000313" key="2">
    <source>
        <dbReference type="EMBL" id="GIN23347.1"/>
    </source>
</evidence>
<feature type="domain" description="HTH cro/C1-type" evidence="1">
    <location>
        <begin position="10"/>
        <end position="63"/>
    </location>
</feature>
<sequence>MITSFGKLCRKLRIDNGDLLKDMANKIGVASSYLSAVENGKRNIPEEWIEKIAASYLLGPSELAELRQAALESQKTLKVDFEGIGIEDKLVFMDLIREFKNLDERDKAKIKEILLKNKKEGKDYVHK</sequence>
<dbReference type="SUPFAM" id="SSF47413">
    <property type="entry name" value="lambda repressor-like DNA-binding domains"/>
    <property type="match status" value="1"/>
</dbReference>
<reference evidence="2 3" key="1">
    <citation type="submission" date="2021-03" db="EMBL/GenBank/DDBJ databases">
        <title>Antimicrobial resistance genes in bacteria isolated from Japanese honey, and their potential for conferring macrolide and lincosamide resistance in the American foulbrood pathogen Paenibacillus larvae.</title>
        <authorList>
            <person name="Okamoto M."/>
            <person name="Kumagai M."/>
            <person name="Kanamori H."/>
            <person name="Takamatsu D."/>
        </authorList>
    </citation>
    <scope>NUCLEOTIDE SEQUENCE [LARGE SCALE GENOMIC DNA]</scope>
    <source>
        <strain evidence="2 3">J1TS3</strain>
    </source>
</reference>
<name>A0ABQ4KC89_9BACI</name>